<evidence type="ECO:0000256" key="5">
    <source>
        <dbReference type="PROSITE-ProRule" id="PRU10141"/>
    </source>
</evidence>
<dbReference type="PROSITE" id="PS00108">
    <property type="entry name" value="PROTEIN_KINASE_ST"/>
    <property type="match status" value="1"/>
</dbReference>
<dbReference type="InterPro" id="IPR019734">
    <property type="entry name" value="TPR_rpt"/>
</dbReference>
<evidence type="ECO:0000256" key="3">
    <source>
        <dbReference type="ARBA" id="ARBA00022777"/>
    </source>
</evidence>
<feature type="domain" description="Protein kinase" evidence="7">
    <location>
        <begin position="95"/>
        <end position="373"/>
    </location>
</feature>
<evidence type="ECO:0000256" key="4">
    <source>
        <dbReference type="ARBA" id="ARBA00022840"/>
    </source>
</evidence>
<dbReference type="Gene3D" id="1.25.40.10">
    <property type="entry name" value="Tetratricopeptide repeat domain"/>
    <property type="match status" value="2"/>
</dbReference>
<dbReference type="PROSITE" id="PS50011">
    <property type="entry name" value="PROTEIN_KINASE_DOM"/>
    <property type="match status" value="1"/>
</dbReference>
<dbReference type="SUPFAM" id="SSF56112">
    <property type="entry name" value="Protein kinase-like (PK-like)"/>
    <property type="match status" value="1"/>
</dbReference>
<dbReference type="InterPro" id="IPR017441">
    <property type="entry name" value="Protein_kinase_ATP_BS"/>
</dbReference>
<keyword evidence="6" id="KW-0812">Transmembrane</keyword>
<dbReference type="Proteomes" id="UP000291286">
    <property type="component" value="Unassembled WGS sequence"/>
</dbReference>
<dbReference type="InterPro" id="IPR000719">
    <property type="entry name" value="Prot_kinase_dom"/>
</dbReference>
<evidence type="ECO:0000259" key="7">
    <source>
        <dbReference type="PROSITE" id="PS50011"/>
    </source>
</evidence>
<dbReference type="Gene3D" id="3.30.200.20">
    <property type="entry name" value="Phosphorylase Kinase, domain 1"/>
    <property type="match status" value="1"/>
</dbReference>
<keyword evidence="6" id="KW-1133">Transmembrane helix</keyword>
<dbReference type="InterPro" id="IPR011009">
    <property type="entry name" value="Kinase-like_dom_sf"/>
</dbReference>
<evidence type="ECO:0000256" key="1">
    <source>
        <dbReference type="ARBA" id="ARBA00022679"/>
    </source>
</evidence>
<dbReference type="SMART" id="SM00028">
    <property type="entry name" value="TPR"/>
    <property type="match status" value="4"/>
</dbReference>
<dbReference type="GO" id="GO:0005524">
    <property type="term" value="F:ATP binding"/>
    <property type="evidence" value="ECO:0007669"/>
    <property type="project" value="UniProtKB-UniRule"/>
</dbReference>
<dbReference type="SMART" id="SM00220">
    <property type="entry name" value="S_TKc"/>
    <property type="match status" value="1"/>
</dbReference>
<dbReference type="PROSITE" id="PS00107">
    <property type="entry name" value="PROTEIN_KINASE_ATP"/>
    <property type="match status" value="1"/>
</dbReference>
<feature type="binding site" evidence="5">
    <location>
        <position position="126"/>
    </location>
    <ligand>
        <name>ATP</name>
        <dbReference type="ChEBI" id="CHEBI:30616"/>
    </ligand>
</feature>
<keyword evidence="6" id="KW-0472">Membrane</keyword>
<protein>
    <submittedName>
        <fullName evidence="8">Serine/threonine protein kinase</fullName>
    </submittedName>
</protein>
<evidence type="ECO:0000313" key="9">
    <source>
        <dbReference type="Proteomes" id="UP000291286"/>
    </source>
</evidence>
<dbReference type="PANTHER" id="PTHR43289:SF34">
    <property type="entry name" value="SERINE_THREONINE-PROTEIN KINASE YBDM-RELATED"/>
    <property type="match status" value="1"/>
</dbReference>
<dbReference type="AlphaFoldDB" id="A0A4Q8LCE2"/>
<dbReference type="PANTHER" id="PTHR43289">
    <property type="entry name" value="MITOGEN-ACTIVATED PROTEIN KINASE KINASE KINASE 20-RELATED"/>
    <property type="match status" value="1"/>
</dbReference>
<feature type="transmembrane region" description="Helical" evidence="6">
    <location>
        <begin position="394"/>
        <end position="413"/>
    </location>
</feature>
<dbReference type="EMBL" id="SHMB01000008">
    <property type="protein sequence ID" value="TAA26132.1"/>
    <property type="molecule type" value="Genomic_DNA"/>
</dbReference>
<dbReference type="Pfam" id="PF00069">
    <property type="entry name" value="Pkinase"/>
    <property type="match status" value="1"/>
</dbReference>
<keyword evidence="3 8" id="KW-0418">Kinase</keyword>
<comment type="caution">
    <text evidence="8">The sequence shown here is derived from an EMBL/GenBank/DDBJ whole genome shotgun (WGS) entry which is preliminary data.</text>
</comment>
<keyword evidence="1" id="KW-0808">Transferase</keyword>
<sequence>MLRRGAGGLAWNHSMTQTDEHGLHALLEQLLALPPAQRQEALARACEGRPDLLERLQRLLTLAEGDGGFLDRSPFGEAAPQGDEPRTPGRVVGPYRLLRWLGAGGMAQVWLAERIAGGFRQQVAIKLIAQVPDPLQGRLSAERDILASLVHPGIARLYDGGVTDEGLAWMAMEYVQGQDLVSWCQAHCSGVAERLGLFLQVCDAVAYAHTRLVVHRDIKPANILVTDDGQARLLDFGLARLLEEGPGGAANTTRSLQLSPSYAAPEQLEGGLIGTATDVYALGVTLYELLAGRLPWDMQGGALATAVRRLAAAEPPPPSRAVAADGPVPVRALRGDLDAIVARAMRPAAEQRYPDARALAEDIRRHLEHRPVLARAGARSYQARRYVRRHWRGLALVGVAFLALGTGLVTVIWQERRAEREAQRAAAVQAFMVDMFRSNSSNQPDPVKARQTTARELLDIGAARIEAGLTQAPENKLALLRLFGDLYYDLGLTDESDRLRRQVVTLSRQRYGEDSPELINDQITLARVNNAISARAEFDRMLEHGLKVLDARRETGSFLRGRLLATAAALHNSSDPPRALAEAGQAVEILERYPDSAELADAQRLLGMGRLYTGDAPGAVEPLRRAAELSVKTQGARGSRLSIYYFQLAQAESAAMRFDEAEADARRALAEAGNGEQSADADRVRAQTLGIEIQLRAERLLQAAASAATLKQALERFGPDAEGPAMAYARSTIGDAEVQSGELDAGLSDADAAVRIYRKYDTSGAHLATAVGKQAQALVELGHTARAEAALQELAGFGQRMKNPRLDEFLTTWRIRLALDRAQPAQARALLAALAPIQGDTRTVGLIQTRRDLLRAAIDLADGQPEQAARLADAVLTRSQSSDLAPVLNVARADAALIAGQARLRTGQAAQARVLLQQALTLRSALYLPQSRRIAQAQLALAECDLALGRPGEAATLLAKAEAIQAQHSSLAAGYLRPLTSLRARLAKRPLARA</sequence>
<accession>A0A4Q8LCE2</accession>
<name>A0A4Q8LCE2_9GAMM</name>
<evidence type="ECO:0000256" key="2">
    <source>
        <dbReference type="ARBA" id="ARBA00022741"/>
    </source>
</evidence>
<keyword evidence="4 5" id="KW-0067">ATP-binding</keyword>
<dbReference type="CDD" id="cd14014">
    <property type="entry name" value="STKc_PknB_like"/>
    <property type="match status" value="1"/>
</dbReference>
<evidence type="ECO:0000256" key="6">
    <source>
        <dbReference type="SAM" id="Phobius"/>
    </source>
</evidence>
<proteinExistence type="predicted"/>
<evidence type="ECO:0000313" key="8">
    <source>
        <dbReference type="EMBL" id="TAA26132.1"/>
    </source>
</evidence>
<dbReference type="SUPFAM" id="SSF48452">
    <property type="entry name" value="TPR-like"/>
    <property type="match status" value="3"/>
</dbReference>
<reference evidence="8 9" key="1">
    <citation type="submission" date="2019-02" db="EMBL/GenBank/DDBJ databases">
        <title>WGS of Pseudoxanthomonas species novum from clinical isolates.</title>
        <authorList>
            <person name="Bernier A.-M."/>
            <person name="Bernard K."/>
            <person name="Vachon A."/>
        </authorList>
    </citation>
    <scope>NUCLEOTIDE SEQUENCE [LARGE SCALE GENOMIC DNA]</scope>
    <source>
        <strain evidence="8 9">NML171202</strain>
    </source>
</reference>
<gene>
    <name evidence="8" type="ORF">EA661_16475</name>
</gene>
<keyword evidence="2 5" id="KW-0547">Nucleotide-binding</keyword>
<dbReference type="InterPro" id="IPR011990">
    <property type="entry name" value="TPR-like_helical_dom_sf"/>
</dbReference>
<dbReference type="InterPro" id="IPR008271">
    <property type="entry name" value="Ser/Thr_kinase_AS"/>
</dbReference>
<keyword evidence="8" id="KW-0723">Serine/threonine-protein kinase</keyword>
<dbReference type="GO" id="GO:0004674">
    <property type="term" value="F:protein serine/threonine kinase activity"/>
    <property type="evidence" value="ECO:0007669"/>
    <property type="project" value="UniProtKB-KW"/>
</dbReference>
<dbReference type="Gene3D" id="1.10.510.10">
    <property type="entry name" value="Transferase(Phosphotransferase) domain 1"/>
    <property type="match status" value="1"/>
</dbReference>
<organism evidence="8 9">
    <name type="scientific">Pseudoxanthomonas winnipegensis</name>
    <dbReference type="NCBI Taxonomy" id="2480810"/>
    <lineage>
        <taxon>Bacteria</taxon>
        <taxon>Pseudomonadati</taxon>
        <taxon>Pseudomonadota</taxon>
        <taxon>Gammaproteobacteria</taxon>
        <taxon>Lysobacterales</taxon>
        <taxon>Lysobacteraceae</taxon>
        <taxon>Pseudoxanthomonas</taxon>
    </lineage>
</organism>